<dbReference type="Pfam" id="PF13185">
    <property type="entry name" value="GAF_2"/>
    <property type="match status" value="1"/>
</dbReference>
<dbReference type="Pfam" id="PF13581">
    <property type="entry name" value="HATPase_c_2"/>
    <property type="match status" value="1"/>
</dbReference>
<sequence>MGSAPSSASQRSGGSALRDALRVRSRRPRSTLEACPEAGQPCAGAGTGRSSEVVRVAHSDPGRGVDERAASMLEALFTQSPVGLHLLDTDLRVVRVNTGAPGMRGRRWEDLRGRRARDVYEPLEDDVDVLLRKVLDTGAPLLRRIIRARVPGDPPQERQVRHFEVSALRLESPSGSVLGVAVTAVDVTERERARSRTLVLDAVRRHVGRTLDPVVTGEELVGAVVPAFADVAIVEVVDAVLRGDEPPPAPLPTGTPLMRTAFRGARDRLPQAHPVGDVRRLPAPTPYTQALTDLRPRVVPLRADAPWLSVDAPRAAAIRSSRAHSLLVVPLALRDAALGIVSLYRTEDAAPFDEDDRELAVELAAHTALCIDNARRYTREHTIAATVQRQLLPRRPETHASLETAYLSVTGAEPGAWYDTIPLSSARTALVVGRVSGRGLNAAATMGQLRTAVRSLSAFDLAPDELLARLHDTASQLAAERERLPQGDPLRREPLEADCVFAVHDPLTGRCAMAAAGHLAPLVVCPDRAVTVPPTLAGPRLGATEGTPFAAVDVEVPDGSVLVFTSDPLVTSYLAGSPELLPPAGDFRERPLQELCDALVYALPEGLGAGDAAVIVARTRSFPADRIAVWPLDCEPAAVALARRRARAQLEAWGVDEETASNTELIVSELVTNAVRYGSPPLELRLIHDRTLTCEVRDAGAAAPHLRHAATADEGGRGLFITAQLSRAWGTRFTPPGKTLWTEQALPDHPPP</sequence>
<dbReference type="InterPro" id="IPR000014">
    <property type="entry name" value="PAS"/>
</dbReference>
<dbReference type="InterPro" id="IPR029016">
    <property type="entry name" value="GAF-like_dom_sf"/>
</dbReference>
<evidence type="ECO:0000256" key="1">
    <source>
        <dbReference type="ARBA" id="ARBA00022801"/>
    </source>
</evidence>
<dbReference type="Gene3D" id="3.30.450.40">
    <property type="match status" value="1"/>
</dbReference>
<comment type="caution">
    <text evidence="6">The sequence shown here is derived from an EMBL/GenBank/DDBJ whole genome shotgun (WGS) entry which is preliminary data.</text>
</comment>
<keyword evidence="1" id="KW-0378">Hydrolase</keyword>
<dbReference type="PANTHER" id="PTHR43156:SF2">
    <property type="entry name" value="STAGE II SPORULATION PROTEIN E"/>
    <property type="match status" value="1"/>
</dbReference>
<dbReference type="InterPro" id="IPR001932">
    <property type="entry name" value="PPM-type_phosphatase-like_dom"/>
</dbReference>
<dbReference type="Gene3D" id="3.30.450.20">
    <property type="entry name" value="PAS domain"/>
    <property type="match status" value="1"/>
</dbReference>
<dbReference type="NCBIfam" id="TIGR00229">
    <property type="entry name" value="sensory_box"/>
    <property type="match status" value="1"/>
</dbReference>
<proteinExistence type="predicted"/>
<dbReference type="Proteomes" id="UP000442707">
    <property type="component" value="Unassembled WGS sequence"/>
</dbReference>
<dbReference type="PANTHER" id="PTHR43156">
    <property type="entry name" value="STAGE II SPORULATION PROTEIN E-RELATED"/>
    <property type="match status" value="1"/>
</dbReference>
<dbReference type="CDD" id="cd00130">
    <property type="entry name" value="PAS"/>
    <property type="match status" value="1"/>
</dbReference>
<evidence type="ECO:0000256" key="2">
    <source>
        <dbReference type="SAM" id="MobiDB-lite"/>
    </source>
</evidence>
<dbReference type="Gene3D" id="3.60.40.10">
    <property type="entry name" value="PPM-type phosphatase domain"/>
    <property type="match status" value="1"/>
</dbReference>
<name>A0A6H9V4D3_9ACTN</name>
<dbReference type="GO" id="GO:0016791">
    <property type="term" value="F:phosphatase activity"/>
    <property type="evidence" value="ECO:0007669"/>
    <property type="project" value="TreeGrafter"/>
</dbReference>
<dbReference type="AlphaFoldDB" id="A0A6H9V4D3"/>
<dbReference type="InterPro" id="IPR035965">
    <property type="entry name" value="PAS-like_dom_sf"/>
</dbReference>
<dbReference type="InterPro" id="IPR013656">
    <property type="entry name" value="PAS_4"/>
</dbReference>
<evidence type="ECO:0000313" key="7">
    <source>
        <dbReference type="Proteomes" id="UP000442707"/>
    </source>
</evidence>
<dbReference type="SMART" id="SM00091">
    <property type="entry name" value="PAS"/>
    <property type="match status" value="1"/>
</dbReference>
<dbReference type="InterPro" id="IPR036890">
    <property type="entry name" value="HATPase_C_sf"/>
</dbReference>
<keyword evidence="7" id="KW-1185">Reference proteome</keyword>
<dbReference type="Gene3D" id="3.30.565.10">
    <property type="entry name" value="Histidine kinase-like ATPase, C-terminal domain"/>
    <property type="match status" value="1"/>
</dbReference>
<gene>
    <name evidence="6" type="ORF">F7R91_09860</name>
</gene>
<dbReference type="SUPFAM" id="SSF55874">
    <property type="entry name" value="ATPase domain of HSP90 chaperone/DNA topoisomerase II/histidine kinase"/>
    <property type="match status" value="1"/>
</dbReference>
<dbReference type="InterPro" id="IPR036457">
    <property type="entry name" value="PPM-type-like_dom_sf"/>
</dbReference>
<dbReference type="CDD" id="cd16936">
    <property type="entry name" value="HATPase_RsbW-like"/>
    <property type="match status" value="1"/>
</dbReference>
<evidence type="ECO:0000259" key="5">
    <source>
        <dbReference type="SMART" id="SM00331"/>
    </source>
</evidence>
<dbReference type="Pfam" id="PF08448">
    <property type="entry name" value="PAS_4"/>
    <property type="match status" value="1"/>
</dbReference>
<feature type="region of interest" description="Disordered" evidence="2">
    <location>
        <begin position="1"/>
        <end position="51"/>
    </location>
</feature>
<evidence type="ECO:0000259" key="3">
    <source>
        <dbReference type="SMART" id="SM00065"/>
    </source>
</evidence>
<dbReference type="InterPro" id="IPR052016">
    <property type="entry name" value="Bact_Sigma-Reg"/>
</dbReference>
<reference evidence="6 7" key="1">
    <citation type="submission" date="2019-09" db="EMBL/GenBank/DDBJ databases">
        <title>Screening of Novel Bioactive Compounds from Soil-Associated.</title>
        <authorList>
            <person name="Zhao S."/>
        </authorList>
    </citation>
    <scope>NUCLEOTIDE SEQUENCE [LARGE SCALE GENOMIC DNA]</scope>
    <source>
        <strain evidence="6 7">HIT-DPA4</strain>
    </source>
</reference>
<dbReference type="Pfam" id="PF07228">
    <property type="entry name" value="SpoIIE"/>
    <property type="match status" value="1"/>
</dbReference>
<evidence type="ECO:0000259" key="4">
    <source>
        <dbReference type="SMART" id="SM00091"/>
    </source>
</evidence>
<dbReference type="InterPro" id="IPR003018">
    <property type="entry name" value="GAF"/>
</dbReference>
<dbReference type="SUPFAM" id="SSF55785">
    <property type="entry name" value="PYP-like sensor domain (PAS domain)"/>
    <property type="match status" value="1"/>
</dbReference>
<dbReference type="SMART" id="SM00065">
    <property type="entry name" value="GAF"/>
    <property type="match status" value="1"/>
</dbReference>
<dbReference type="InterPro" id="IPR003594">
    <property type="entry name" value="HATPase_dom"/>
</dbReference>
<accession>A0A6H9V4D3</accession>
<dbReference type="SMART" id="SM00331">
    <property type="entry name" value="PP2C_SIG"/>
    <property type="match status" value="1"/>
</dbReference>
<protein>
    <submittedName>
        <fullName evidence="6">SpoIIE family protein phosphatase</fullName>
    </submittedName>
</protein>
<dbReference type="SUPFAM" id="SSF55781">
    <property type="entry name" value="GAF domain-like"/>
    <property type="match status" value="1"/>
</dbReference>
<dbReference type="EMBL" id="VZRB01000005">
    <property type="protein sequence ID" value="KAB1148199.1"/>
    <property type="molecule type" value="Genomic_DNA"/>
</dbReference>
<feature type="domain" description="PAS" evidence="4">
    <location>
        <begin position="71"/>
        <end position="136"/>
    </location>
</feature>
<feature type="domain" description="GAF" evidence="3">
    <location>
        <begin position="195"/>
        <end position="381"/>
    </location>
</feature>
<dbReference type="FunFam" id="3.30.565.10:FF:000028">
    <property type="entry name" value="PAS sensor protein"/>
    <property type="match status" value="1"/>
</dbReference>
<organism evidence="6 7">
    <name type="scientific">Streptomyces luteolifulvus</name>
    <dbReference type="NCBI Taxonomy" id="2615112"/>
    <lineage>
        <taxon>Bacteria</taxon>
        <taxon>Bacillati</taxon>
        <taxon>Actinomycetota</taxon>
        <taxon>Actinomycetes</taxon>
        <taxon>Kitasatosporales</taxon>
        <taxon>Streptomycetaceae</taxon>
        <taxon>Streptomyces</taxon>
    </lineage>
</organism>
<feature type="domain" description="PPM-type phosphatase" evidence="5">
    <location>
        <begin position="397"/>
        <end position="619"/>
    </location>
</feature>
<feature type="compositionally biased region" description="Polar residues" evidence="2">
    <location>
        <begin position="1"/>
        <end position="13"/>
    </location>
</feature>
<evidence type="ECO:0000313" key="6">
    <source>
        <dbReference type="EMBL" id="KAB1148199.1"/>
    </source>
</evidence>